<evidence type="ECO:0000256" key="3">
    <source>
        <dbReference type="ARBA" id="ARBA00012239"/>
    </source>
</evidence>
<keyword evidence="8" id="KW-0411">Iron-sulfur</keyword>
<evidence type="ECO:0000256" key="9">
    <source>
        <dbReference type="ARBA" id="ARBA00050776"/>
    </source>
</evidence>
<comment type="caution">
    <text evidence="12">The sequence shown here is derived from an EMBL/GenBank/DDBJ whole genome shotgun (WGS) entry which is preliminary data.</text>
</comment>
<comment type="similarity">
    <text evidence="2">Belongs to the class-V pyridoxal-phosphate-dependent aminotransferase family. NifS/IscS subfamily.</text>
</comment>
<evidence type="ECO:0000256" key="6">
    <source>
        <dbReference type="ARBA" id="ARBA00022898"/>
    </source>
</evidence>
<evidence type="ECO:0000256" key="2">
    <source>
        <dbReference type="ARBA" id="ARBA00006490"/>
    </source>
</evidence>
<dbReference type="PANTHER" id="PTHR11601">
    <property type="entry name" value="CYSTEINE DESULFURYLASE FAMILY MEMBER"/>
    <property type="match status" value="1"/>
</dbReference>
<dbReference type="EC" id="2.8.1.7" evidence="3"/>
<organism evidence="12 13">
    <name type="scientific">Ectobacillus funiculus</name>
    <dbReference type="NCBI Taxonomy" id="137993"/>
    <lineage>
        <taxon>Bacteria</taxon>
        <taxon>Bacillati</taxon>
        <taxon>Bacillota</taxon>
        <taxon>Bacilli</taxon>
        <taxon>Bacillales</taxon>
        <taxon>Bacillaceae</taxon>
        <taxon>Ectobacillus</taxon>
    </lineage>
</organism>
<evidence type="ECO:0000256" key="7">
    <source>
        <dbReference type="ARBA" id="ARBA00023004"/>
    </source>
</evidence>
<dbReference type="InterPro" id="IPR000192">
    <property type="entry name" value="Aminotrans_V_dom"/>
</dbReference>
<dbReference type="Proteomes" id="UP001589609">
    <property type="component" value="Unassembled WGS sequence"/>
</dbReference>
<keyword evidence="7" id="KW-0408">Iron</keyword>
<dbReference type="InterPro" id="IPR015422">
    <property type="entry name" value="PyrdxlP-dep_Trfase_small"/>
</dbReference>
<reference evidence="12 13" key="1">
    <citation type="submission" date="2024-09" db="EMBL/GenBank/DDBJ databases">
        <authorList>
            <person name="Sun Q."/>
            <person name="Mori K."/>
        </authorList>
    </citation>
    <scope>NUCLEOTIDE SEQUENCE [LARGE SCALE GENOMIC DNA]</scope>
    <source>
        <strain evidence="12 13">JCM 11201</strain>
    </source>
</reference>
<dbReference type="InterPro" id="IPR020578">
    <property type="entry name" value="Aminotrans_V_PyrdxlP_BS"/>
</dbReference>
<evidence type="ECO:0000256" key="10">
    <source>
        <dbReference type="RuleBase" id="RU004504"/>
    </source>
</evidence>
<evidence type="ECO:0000256" key="5">
    <source>
        <dbReference type="ARBA" id="ARBA00022723"/>
    </source>
</evidence>
<name>A0ABV5WCG3_9BACI</name>
<evidence type="ECO:0000313" key="13">
    <source>
        <dbReference type="Proteomes" id="UP001589609"/>
    </source>
</evidence>
<dbReference type="EMBL" id="JBHMAF010000020">
    <property type="protein sequence ID" value="MFB9758077.1"/>
    <property type="molecule type" value="Genomic_DNA"/>
</dbReference>
<proteinExistence type="inferred from homology"/>
<comment type="catalytic activity">
    <reaction evidence="9">
        <text>(sulfur carrier)-H + L-cysteine = (sulfur carrier)-SH + L-alanine</text>
        <dbReference type="Rhea" id="RHEA:43892"/>
        <dbReference type="Rhea" id="RHEA-COMP:14737"/>
        <dbReference type="Rhea" id="RHEA-COMP:14739"/>
        <dbReference type="ChEBI" id="CHEBI:29917"/>
        <dbReference type="ChEBI" id="CHEBI:35235"/>
        <dbReference type="ChEBI" id="CHEBI:57972"/>
        <dbReference type="ChEBI" id="CHEBI:64428"/>
        <dbReference type="EC" id="2.8.1.7"/>
    </reaction>
</comment>
<keyword evidence="5" id="KW-0479">Metal-binding</keyword>
<dbReference type="SUPFAM" id="SSF53383">
    <property type="entry name" value="PLP-dependent transferases"/>
    <property type="match status" value="1"/>
</dbReference>
<dbReference type="RefSeq" id="WP_379948316.1">
    <property type="nucleotide sequence ID" value="NZ_JBHMAF010000020.1"/>
</dbReference>
<evidence type="ECO:0000256" key="8">
    <source>
        <dbReference type="ARBA" id="ARBA00023014"/>
    </source>
</evidence>
<evidence type="ECO:0000256" key="4">
    <source>
        <dbReference type="ARBA" id="ARBA00022679"/>
    </source>
</evidence>
<dbReference type="PIRSF" id="PIRSF005572">
    <property type="entry name" value="NifS"/>
    <property type="match status" value="1"/>
</dbReference>
<dbReference type="Gene3D" id="3.90.1150.10">
    <property type="entry name" value="Aspartate Aminotransferase, domain 1"/>
    <property type="match status" value="1"/>
</dbReference>
<sequence>MIGKYFDYNATTPLREEVVDVLKEHIGTFGNPSSIHSLGRIAKSKVQEAKLQACKLIGAGEDNQIIFTSSGTEAVNFALKGYLHAFEEENVHIITTQIEHPATLEVCRFYENRGVEVTYLPVNQEGIVQIESLEQAMRPNTVLVSVMMANNETGTIQPIKQMLQTIKAINPHVFFHVDAVQAVGKVPVHVTDLGVDALSFSSHKLYGPKGVGALYMKDSTSLQPLVHGGGQENGWRGGTENVLGAIGFGVACSLAYAELPVQYDKMIELKAYLLEKLQTSIADFDVNGTIDTGHSLPGTLNVAFAHIRSEALAAILNEIYGIAVSVGSACSSEKVKLSHVLQALGHSEDRIKSSLRISFGKYTTREDIDYLIQSLSQSVYTLRQMLPQVKEKV</sequence>
<accession>A0ABV5WCG3</accession>
<comment type="cofactor">
    <cofactor evidence="1 10">
        <name>pyridoxal 5'-phosphate</name>
        <dbReference type="ChEBI" id="CHEBI:597326"/>
    </cofactor>
</comment>
<protein>
    <recommendedName>
        <fullName evidence="3">cysteine desulfurase</fullName>
        <ecNumber evidence="3">2.8.1.7</ecNumber>
    </recommendedName>
</protein>
<dbReference type="PROSITE" id="PS00595">
    <property type="entry name" value="AA_TRANSFER_CLASS_5"/>
    <property type="match status" value="1"/>
</dbReference>
<gene>
    <name evidence="12" type="ORF">ACFFMS_05930</name>
</gene>
<keyword evidence="13" id="KW-1185">Reference proteome</keyword>
<dbReference type="Gene3D" id="3.40.640.10">
    <property type="entry name" value="Type I PLP-dependent aspartate aminotransferase-like (Major domain)"/>
    <property type="match status" value="1"/>
</dbReference>
<evidence type="ECO:0000259" key="11">
    <source>
        <dbReference type="Pfam" id="PF00266"/>
    </source>
</evidence>
<dbReference type="Pfam" id="PF00266">
    <property type="entry name" value="Aminotran_5"/>
    <property type="match status" value="1"/>
</dbReference>
<keyword evidence="4" id="KW-0808">Transferase</keyword>
<dbReference type="InterPro" id="IPR016454">
    <property type="entry name" value="Cysteine_dSase"/>
</dbReference>
<keyword evidence="6" id="KW-0663">Pyridoxal phosphate</keyword>
<evidence type="ECO:0000256" key="1">
    <source>
        <dbReference type="ARBA" id="ARBA00001933"/>
    </source>
</evidence>
<feature type="domain" description="Aminotransferase class V" evidence="11">
    <location>
        <begin position="5"/>
        <end position="371"/>
    </location>
</feature>
<dbReference type="InterPro" id="IPR015424">
    <property type="entry name" value="PyrdxlP-dep_Trfase"/>
</dbReference>
<dbReference type="Gene3D" id="1.10.260.50">
    <property type="match status" value="1"/>
</dbReference>
<dbReference type="PANTHER" id="PTHR11601:SF34">
    <property type="entry name" value="CYSTEINE DESULFURASE"/>
    <property type="match status" value="1"/>
</dbReference>
<evidence type="ECO:0000313" key="12">
    <source>
        <dbReference type="EMBL" id="MFB9758077.1"/>
    </source>
</evidence>
<dbReference type="InterPro" id="IPR015421">
    <property type="entry name" value="PyrdxlP-dep_Trfase_major"/>
</dbReference>